<sequence>MAGSSDFKNKLVSRKLSAETHVLRIETEITAEHAGNAGTLEYTYLVDKHLQDQLAYIEAKVRALYIFYFKSDVKKLQIKPVKAVQGYDFDSLSVHFSRSRAFSISLPSAKAGPKIKFVVKTTFSRAISARPAEITQAEKQYVQFTANILYLSAYPTEKQETLVVLPKGEVLAYEEQPGPVKKSQRGITYGPYENKSAFSEVLGQFNYENGSPFLAITSLKRTIEISLWGNVAVEDRVDIFHYGAALRGAFSRLDYQRGIGHHASVPALKSVLPASARDIYYRDEIGNISTSTVKKLYDSTEVELQPRFPLFGGWKTHYVIGYNLPAHETLFRKGEKFALKMRFVDYLYDDQVIDEMTLRVILPETVTNVRLESPFEVERLLDEVEKTYLDTSGRTVVVVKKMNLVEEHIQEFKVYFDFHMVNLFREPAMVITAFFLLFVVIMVYVRLDFSISKDKSSELQLRVQALVNEVLSCHSKRSALYQTYEDVVSTYKVNKENSQFSNEYRKVESDHKALNQKLSTLHAKIRELWSEGADKVQELQNLDSRYRELLQEGVSQTERVLSGKITKQQYQTSDADIGAKKLSEETNPRNWERYRLRKLVSKRSFEFPFRF</sequence>
<keyword evidence="6 11" id="KW-0812">Transmembrane</keyword>
<keyword evidence="7" id="KW-0732">Signal</keyword>
<evidence type="ECO:0000313" key="13">
    <source>
        <dbReference type="EMBL" id="VDL98761.1"/>
    </source>
</evidence>
<reference evidence="13 14" key="2">
    <citation type="submission" date="2018-11" db="EMBL/GenBank/DDBJ databases">
        <authorList>
            <consortium name="Pathogen Informatics"/>
        </authorList>
    </citation>
    <scope>NUCLEOTIDE SEQUENCE [LARGE SCALE GENOMIC DNA]</scope>
    <source>
        <strain evidence="13 14">NST_G2</strain>
    </source>
</reference>
<comment type="subcellular location">
    <subcellularLocation>
        <location evidence="2 11">Endoplasmic reticulum membrane</location>
        <topology evidence="2 11">Single-pass type I membrane protein</topology>
    </subcellularLocation>
</comment>
<dbReference type="UniPathway" id="UPA00378"/>
<comment type="function">
    <text evidence="1 11">Subunit of the oligosaccharyl transferase (OST) complex that catalyzes the initial transfer of a defined glycan (Glc(3)Man(9)GlcNAc(2) in eukaryotes) from the lipid carrier dolichol-pyrophosphate to an asparagine residue within an Asn-X-Ser/Thr consensus motif in nascent polypeptide chains, the first step in protein N-glycosylation. N-glycosylation occurs cotranslationally and the complex associates with the Sec61 complex at the channel-forming translocon complex that mediates protein translocation across the endoplasmic reticulum (ER). All subunits are required for a maximal enzyme activity.</text>
</comment>
<proteinExistence type="inferred from homology"/>
<comment type="subunit">
    <text evidence="11">Component of the oligosaccharyltransferase (OST) complex.</text>
</comment>
<evidence type="ECO:0000256" key="2">
    <source>
        <dbReference type="ARBA" id="ARBA00004115"/>
    </source>
</evidence>
<evidence type="ECO:0000256" key="9">
    <source>
        <dbReference type="ARBA" id="ARBA00022989"/>
    </source>
</evidence>
<name>A0A183T7C8_SCHSO</name>
<evidence type="ECO:0000256" key="1">
    <source>
        <dbReference type="ARBA" id="ARBA00002791"/>
    </source>
</evidence>
<feature type="coiled-coil region" evidence="12">
    <location>
        <begin position="497"/>
        <end position="524"/>
    </location>
</feature>
<dbReference type="OrthoDB" id="310030at2759"/>
<organism evidence="15">
    <name type="scientific">Schistocephalus solidus</name>
    <name type="common">Tapeworm</name>
    <dbReference type="NCBI Taxonomy" id="70667"/>
    <lineage>
        <taxon>Eukaryota</taxon>
        <taxon>Metazoa</taxon>
        <taxon>Spiralia</taxon>
        <taxon>Lophotrochozoa</taxon>
        <taxon>Platyhelminthes</taxon>
        <taxon>Cestoda</taxon>
        <taxon>Eucestoda</taxon>
        <taxon>Diphyllobothriidea</taxon>
        <taxon>Diphyllobothriidae</taxon>
        <taxon>Schistocephalus</taxon>
    </lineage>
</organism>
<gene>
    <name evidence="13" type="ORF">SSLN_LOCUS12376</name>
</gene>
<dbReference type="PANTHER" id="PTHR21049:SF0">
    <property type="entry name" value="DOLICHYL-DIPHOSPHOOLIGOSACCHARIDE--PROTEIN GLYCOSYLTRANSFERASE SUBUNIT 1"/>
    <property type="match status" value="1"/>
</dbReference>
<dbReference type="PANTHER" id="PTHR21049">
    <property type="entry name" value="RIBOPHORIN I"/>
    <property type="match status" value="1"/>
</dbReference>
<evidence type="ECO:0000256" key="6">
    <source>
        <dbReference type="ARBA" id="ARBA00022692"/>
    </source>
</evidence>
<evidence type="ECO:0000256" key="5">
    <source>
        <dbReference type="ARBA" id="ARBA00017611"/>
    </source>
</evidence>
<dbReference type="GO" id="GO:0018279">
    <property type="term" value="P:protein N-linked glycosylation via asparagine"/>
    <property type="evidence" value="ECO:0007669"/>
    <property type="project" value="TreeGrafter"/>
</dbReference>
<dbReference type="STRING" id="70667.A0A183T7C8"/>
<evidence type="ECO:0000313" key="15">
    <source>
        <dbReference type="WBParaSite" id="SSLN_0001283801-mRNA-1"/>
    </source>
</evidence>
<dbReference type="AlphaFoldDB" id="A0A183T7C8"/>
<keyword evidence="10 11" id="KW-0472">Membrane</keyword>
<evidence type="ECO:0000256" key="12">
    <source>
        <dbReference type="SAM" id="Coils"/>
    </source>
</evidence>
<reference evidence="15" key="1">
    <citation type="submission" date="2016-06" db="UniProtKB">
        <authorList>
            <consortium name="WormBaseParasite"/>
        </authorList>
    </citation>
    <scope>IDENTIFICATION</scope>
</reference>
<evidence type="ECO:0000256" key="11">
    <source>
        <dbReference type="RuleBase" id="RU361143"/>
    </source>
</evidence>
<dbReference type="EMBL" id="UYSU01037217">
    <property type="protein sequence ID" value="VDL98761.1"/>
    <property type="molecule type" value="Genomic_DNA"/>
</dbReference>
<dbReference type="Proteomes" id="UP000275846">
    <property type="component" value="Unassembled WGS sequence"/>
</dbReference>
<evidence type="ECO:0000256" key="7">
    <source>
        <dbReference type="ARBA" id="ARBA00022729"/>
    </source>
</evidence>
<protein>
    <recommendedName>
        <fullName evidence="5 11">Dolichyl-diphosphooligosaccharide--protein glycosyltransferase subunit 1</fullName>
    </recommendedName>
</protein>
<keyword evidence="14" id="KW-1185">Reference proteome</keyword>
<dbReference type="GO" id="GO:0008250">
    <property type="term" value="C:oligosaccharyltransferase complex"/>
    <property type="evidence" value="ECO:0007669"/>
    <property type="project" value="UniProtKB-UniRule"/>
</dbReference>
<evidence type="ECO:0000256" key="4">
    <source>
        <dbReference type="ARBA" id="ARBA00008905"/>
    </source>
</evidence>
<comment type="similarity">
    <text evidence="4 11">Belongs to the OST1 family.</text>
</comment>
<evidence type="ECO:0000256" key="10">
    <source>
        <dbReference type="ARBA" id="ARBA00023136"/>
    </source>
</evidence>
<dbReference type="Pfam" id="PF04597">
    <property type="entry name" value="Ribophorin_I"/>
    <property type="match status" value="1"/>
</dbReference>
<keyword evidence="8 11" id="KW-0256">Endoplasmic reticulum</keyword>
<feature type="transmembrane region" description="Helical" evidence="11">
    <location>
        <begin position="428"/>
        <end position="447"/>
    </location>
</feature>
<keyword evidence="12" id="KW-0175">Coiled coil</keyword>
<evidence type="ECO:0000256" key="8">
    <source>
        <dbReference type="ARBA" id="ARBA00022824"/>
    </source>
</evidence>
<keyword evidence="9 11" id="KW-1133">Transmembrane helix</keyword>
<evidence type="ECO:0000313" key="14">
    <source>
        <dbReference type="Proteomes" id="UP000275846"/>
    </source>
</evidence>
<dbReference type="InterPro" id="IPR007676">
    <property type="entry name" value="Ribophorin_I"/>
</dbReference>
<dbReference type="WBParaSite" id="SSLN_0001283801-mRNA-1">
    <property type="protein sequence ID" value="SSLN_0001283801-mRNA-1"/>
    <property type="gene ID" value="SSLN_0001283801"/>
</dbReference>
<accession>A0A183T7C8</accession>
<evidence type="ECO:0000256" key="3">
    <source>
        <dbReference type="ARBA" id="ARBA00004922"/>
    </source>
</evidence>
<comment type="pathway">
    <text evidence="3 11">Protein modification; protein glycosylation.</text>
</comment>